<dbReference type="GO" id="GO:0006508">
    <property type="term" value="P:proteolysis"/>
    <property type="evidence" value="ECO:0007669"/>
    <property type="project" value="UniProtKB-KW"/>
</dbReference>
<evidence type="ECO:0000313" key="3">
    <source>
        <dbReference type="EMBL" id="SEW49996.1"/>
    </source>
</evidence>
<dbReference type="Proteomes" id="UP000199310">
    <property type="component" value="Unassembled WGS sequence"/>
</dbReference>
<keyword evidence="1" id="KW-1133">Transmembrane helix</keyword>
<keyword evidence="1" id="KW-0472">Membrane</keyword>
<dbReference type="InterPro" id="IPR003675">
    <property type="entry name" value="Rce1/LyrA-like_dom"/>
</dbReference>
<feature type="transmembrane region" description="Helical" evidence="1">
    <location>
        <begin position="100"/>
        <end position="116"/>
    </location>
</feature>
<reference evidence="4" key="1">
    <citation type="submission" date="2016-10" db="EMBL/GenBank/DDBJ databases">
        <authorList>
            <person name="Varghese N."/>
            <person name="Submissions S."/>
        </authorList>
    </citation>
    <scope>NUCLEOTIDE SEQUENCE [LARGE SCALE GENOMIC DNA]</scope>
    <source>
        <strain evidence="4">DSM 3695</strain>
    </source>
</reference>
<keyword evidence="3" id="KW-0378">Hydrolase</keyword>
<organism evidence="3 4">
    <name type="scientific">Chitinophaga arvensicola</name>
    <dbReference type="NCBI Taxonomy" id="29529"/>
    <lineage>
        <taxon>Bacteria</taxon>
        <taxon>Pseudomonadati</taxon>
        <taxon>Bacteroidota</taxon>
        <taxon>Chitinophagia</taxon>
        <taxon>Chitinophagales</taxon>
        <taxon>Chitinophagaceae</taxon>
        <taxon>Chitinophaga</taxon>
    </lineage>
</organism>
<evidence type="ECO:0000313" key="4">
    <source>
        <dbReference type="Proteomes" id="UP000199310"/>
    </source>
</evidence>
<feature type="transmembrane region" description="Helical" evidence="1">
    <location>
        <begin position="122"/>
        <end position="139"/>
    </location>
</feature>
<dbReference type="AlphaFoldDB" id="A0A1I0S5D0"/>
<keyword evidence="1" id="KW-0812">Transmembrane</keyword>
<dbReference type="GO" id="GO:0004175">
    <property type="term" value="F:endopeptidase activity"/>
    <property type="evidence" value="ECO:0007669"/>
    <property type="project" value="UniProtKB-ARBA"/>
</dbReference>
<evidence type="ECO:0000256" key="1">
    <source>
        <dbReference type="SAM" id="Phobius"/>
    </source>
</evidence>
<feature type="transmembrane region" description="Helical" evidence="1">
    <location>
        <begin position="148"/>
        <end position="169"/>
    </location>
</feature>
<dbReference type="OrthoDB" id="1260290at2"/>
<proteinExistence type="predicted"/>
<evidence type="ECO:0000259" key="2">
    <source>
        <dbReference type="Pfam" id="PF02517"/>
    </source>
</evidence>
<dbReference type="EMBL" id="FOJG01000002">
    <property type="protein sequence ID" value="SEW49996.1"/>
    <property type="molecule type" value="Genomic_DNA"/>
</dbReference>
<sequence length="173" mass="19987">MYIRRLNLYQYIMDANPMPRGKLDFRLILISVLISFLYVMGVGFLLNSLGRDPGGYQSEHKNMAESIAVAILLAPPLETLISQMIPYLIIDLFKERLQQWFMHCYIIVSALFFAFAHTYSNGYVLAMYVPGIVLAYSYARSKQQHRPAFLTTMLIHLLYNTLVLAWNYFLADA</sequence>
<name>A0A1I0S5D0_9BACT</name>
<keyword evidence="4" id="KW-1185">Reference proteome</keyword>
<dbReference type="GO" id="GO:0080120">
    <property type="term" value="P:CAAX-box protein maturation"/>
    <property type="evidence" value="ECO:0007669"/>
    <property type="project" value="UniProtKB-ARBA"/>
</dbReference>
<feature type="transmembrane region" description="Helical" evidence="1">
    <location>
        <begin position="66"/>
        <end position="88"/>
    </location>
</feature>
<gene>
    <name evidence="3" type="ORF">SAMN04488122_3657</name>
</gene>
<dbReference type="Pfam" id="PF02517">
    <property type="entry name" value="Rce1-like"/>
    <property type="match status" value="1"/>
</dbReference>
<accession>A0A1I0S5D0</accession>
<feature type="domain" description="CAAX prenyl protease 2/Lysostaphin resistance protein A-like" evidence="2">
    <location>
        <begin position="67"/>
        <end position="161"/>
    </location>
</feature>
<keyword evidence="3" id="KW-0645">Protease</keyword>
<feature type="transmembrane region" description="Helical" evidence="1">
    <location>
        <begin position="27"/>
        <end position="46"/>
    </location>
</feature>
<protein>
    <submittedName>
        <fullName evidence="3">CAAX protease self-immunity</fullName>
    </submittedName>
</protein>